<keyword evidence="1" id="KW-0418">Kinase</keyword>
<protein>
    <submittedName>
        <fullName evidence="1">Putative kinase</fullName>
    </submittedName>
</protein>
<dbReference type="SUPFAM" id="SSF52540">
    <property type="entry name" value="P-loop containing nucleoside triphosphate hydrolases"/>
    <property type="match status" value="1"/>
</dbReference>
<reference evidence="1 2" key="1">
    <citation type="submission" date="2014-01" db="EMBL/GenBank/DDBJ databases">
        <title>Full genme sequencing of cellulolytic bacterium Gynuella sunshinyii YC6258T gen. nov., sp. nov.</title>
        <authorList>
            <person name="Khan H."/>
            <person name="Chung E.J."/>
            <person name="Chung Y.R."/>
        </authorList>
    </citation>
    <scope>NUCLEOTIDE SEQUENCE [LARGE SCALE GENOMIC DNA]</scope>
    <source>
        <strain evidence="1 2">YC6258</strain>
    </source>
</reference>
<dbReference type="GO" id="GO:0003690">
    <property type="term" value="F:double-stranded DNA binding"/>
    <property type="evidence" value="ECO:0007669"/>
    <property type="project" value="TreeGrafter"/>
</dbReference>
<dbReference type="KEGG" id="gsn:YC6258_03569"/>
<dbReference type="InterPro" id="IPR017101">
    <property type="entry name" value="P-loop_ATP/GTP-bd_All4644_prd"/>
</dbReference>
<evidence type="ECO:0000313" key="2">
    <source>
        <dbReference type="Proteomes" id="UP000032266"/>
    </source>
</evidence>
<organism evidence="1 2">
    <name type="scientific">Gynuella sunshinyii YC6258</name>
    <dbReference type="NCBI Taxonomy" id="1445510"/>
    <lineage>
        <taxon>Bacteria</taxon>
        <taxon>Pseudomonadati</taxon>
        <taxon>Pseudomonadota</taxon>
        <taxon>Gammaproteobacteria</taxon>
        <taxon>Oceanospirillales</taxon>
        <taxon>Saccharospirillaceae</taxon>
        <taxon>Gynuella</taxon>
    </lineage>
</organism>
<dbReference type="GO" id="GO:0046404">
    <property type="term" value="F:ATP-dependent polydeoxyribonucleotide 5'-hydroxyl-kinase activity"/>
    <property type="evidence" value="ECO:0007669"/>
    <property type="project" value="TreeGrafter"/>
</dbReference>
<dbReference type="Gene3D" id="3.40.50.300">
    <property type="entry name" value="P-loop containing nucleotide triphosphate hydrolases"/>
    <property type="match status" value="1"/>
</dbReference>
<dbReference type="InterPro" id="IPR027417">
    <property type="entry name" value="P-loop_NTPase"/>
</dbReference>
<name>A0A0C5V880_9GAMM</name>
<dbReference type="OrthoDB" id="8564590at2"/>
<dbReference type="PANTHER" id="PTHR12083">
    <property type="entry name" value="BIFUNCTIONAL POLYNUCLEOTIDE PHOSPHATASE/KINASE"/>
    <property type="match status" value="1"/>
</dbReference>
<dbReference type="PANTHER" id="PTHR12083:SF9">
    <property type="entry name" value="BIFUNCTIONAL POLYNUCLEOTIDE PHOSPHATASE_KINASE"/>
    <property type="match status" value="1"/>
</dbReference>
<accession>A0A0C5V880</accession>
<dbReference type="GO" id="GO:0006281">
    <property type="term" value="P:DNA repair"/>
    <property type="evidence" value="ECO:0007669"/>
    <property type="project" value="TreeGrafter"/>
</dbReference>
<dbReference type="PIRSF" id="PIRSF037081">
    <property type="entry name" value="P-loop_All4644_prd"/>
    <property type="match status" value="1"/>
</dbReference>
<keyword evidence="1" id="KW-0808">Transferase</keyword>
<dbReference type="Proteomes" id="UP000032266">
    <property type="component" value="Chromosome"/>
</dbReference>
<dbReference type="AlphaFoldDB" id="A0A0C5V880"/>
<gene>
    <name evidence="1" type="ORF">YC6258_03569</name>
</gene>
<dbReference type="EMBL" id="CP007142">
    <property type="protein sequence ID" value="AJQ95605.1"/>
    <property type="molecule type" value="Genomic_DNA"/>
</dbReference>
<evidence type="ECO:0000313" key="1">
    <source>
        <dbReference type="EMBL" id="AJQ95605.1"/>
    </source>
</evidence>
<keyword evidence="2" id="KW-1185">Reference proteome</keyword>
<sequence>MNGIVFIGLQASGKSSFYLNQFYKTHIRLNMDMLKTRNRERILFNACLEGKQPTVIDNTNPTKEDREKYIKGFKENRFEVVGYYFASKLSDCLERNAARKGKERIPDVGIKTTYNKLELPEYTEGFDKLFYVSIRNDGFDVKEWNDEV</sequence>
<proteinExistence type="predicted"/>
<dbReference type="GO" id="GO:0046403">
    <property type="term" value="F:polynucleotide 3'-phosphatase activity"/>
    <property type="evidence" value="ECO:0007669"/>
    <property type="project" value="TreeGrafter"/>
</dbReference>
<dbReference type="RefSeq" id="WP_044617850.1">
    <property type="nucleotide sequence ID" value="NZ_CP007142.1"/>
</dbReference>
<dbReference type="HOGENOM" id="CLU_119557_0_0_6"/>
<dbReference type="STRING" id="1445510.YC6258_03569"/>
<dbReference type="Pfam" id="PF13671">
    <property type="entry name" value="AAA_33"/>
    <property type="match status" value="1"/>
</dbReference>